<dbReference type="EMBL" id="CM047588">
    <property type="protein sequence ID" value="KAI9905777.1"/>
    <property type="molecule type" value="Genomic_DNA"/>
</dbReference>
<gene>
    <name evidence="1" type="ORF">PsorP6_014072</name>
</gene>
<sequence length="98" mass="11414">MFGLLIQWIREFSLSDLLNPSRKLDEIAMLHSRDKQKEFCYSWWIFWAEDVIPSEADDGIKVDRSGVDSVAELIETALLQLLNLTIRKMKNLLNRAGF</sequence>
<comment type="caution">
    <text evidence="1">The sequence shown here is derived from an EMBL/GenBank/DDBJ whole genome shotgun (WGS) entry which is preliminary data.</text>
</comment>
<evidence type="ECO:0000313" key="2">
    <source>
        <dbReference type="Proteomes" id="UP001163321"/>
    </source>
</evidence>
<name>A0ACC0VHG6_9STRA</name>
<organism evidence="1 2">
    <name type="scientific">Peronosclerospora sorghi</name>
    <dbReference type="NCBI Taxonomy" id="230839"/>
    <lineage>
        <taxon>Eukaryota</taxon>
        <taxon>Sar</taxon>
        <taxon>Stramenopiles</taxon>
        <taxon>Oomycota</taxon>
        <taxon>Peronosporomycetes</taxon>
        <taxon>Peronosporales</taxon>
        <taxon>Peronosporaceae</taxon>
        <taxon>Peronosclerospora</taxon>
    </lineage>
</organism>
<protein>
    <submittedName>
        <fullName evidence="1">Uncharacterized protein</fullName>
    </submittedName>
</protein>
<accession>A0ACC0VHG6</accession>
<keyword evidence="2" id="KW-1185">Reference proteome</keyword>
<dbReference type="Proteomes" id="UP001163321">
    <property type="component" value="Chromosome 9"/>
</dbReference>
<evidence type="ECO:0000313" key="1">
    <source>
        <dbReference type="EMBL" id="KAI9905777.1"/>
    </source>
</evidence>
<reference evidence="1 2" key="1">
    <citation type="journal article" date="2022" name="bioRxiv">
        <title>The genome of the oomycete Peronosclerospora sorghi, a cosmopolitan pathogen of maize and sorghum, is inflated with dispersed pseudogenes.</title>
        <authorList>
            <person name="Fletcher K."/>
            <person name="Martin F."/>
            <person name="Isakeit T."/>
            <person name="Cavanaugh K."/>
            <person name="Magill C."/>
            <person name="Michelmore R."/>
        </authorList>
    </citation>
    <scope>NUCLEOTIDE SEQUENCE [LARGE SCALE GENOMIC DNA]</scope>
    <source>
        <strain evidence="1">P6</strain>
    </source>
</reference>
<proteinExistence type="predicted"/>